<proteinExistence type="predicted"/>
<dbReference type="EMBL" id="BRYA01000552">
    <property type="protein sequence ID" value="GMI22612.1"/>
    <property type="molecule type" value="Genomic_DNA"/>
</dbReference>
<keyword evidence="4" id="KW-1185">Reference proteome</keyword>
<dbReference type="Proteomes" id="UP001165065">
    <property type="component" value="Unassembled WGS sequence"/>
</dbReference>
<feature type="compositionally biased region" description="Polar residues" evidence="2">
    <location>
        <begin position="151"/>
        <end position="172"/>
    </location>
</feature>
<organism evidence="3 4">
    <name type="scientific">Triparma columacea</name>
    <dbReference type="NCBI Taxonomy" id="722753"/>
    <lineage>
        <taxon>Eukaryota</taxon>
        <taxon>Sar</taxon>
        <taxon>Stramenopiles</taxon>
        <taxon>Ochrophyta</taxon>
        <taxon>Bolidophyceae</taxon>
        <taxon>Parmales</taxon>
        <taxon>Triparmaceae</taxon>
        <taxon>Triparma</taxon>
    </lineage>
</organism>
<feature type="region of interest" description="Disordered" evidence="2">
    <location>
        <begin position="151"/>
        <end position="239"/>
    </location>
</feature>
<feature type="compositionally biased region" description="Low complexity" evidence="2">
    <location>
        <begin position="224"/>
        <end position="239"/>
    </location>
</feature>
<comment type="caution">
    <text evidence="3">The sequence shown here is derived from an EMBL/GenBank/DDBJ whole genome shotgun (WGS) entry which is preliminary data.</text>
</comment>
<sequence length="360" mass="38905">MDNHSVDPVILPLPLHPSYTSPAWAVKILRSSSSSPSGSQIVDMFMINSLNLPPRTRLQIRNKKKPQKTIWSLPLESETPVSLAAPDVKRVLEIYRERKKQRKKISRAEEKGEACKEEVSYSIPEEVMTKIKEGGAKEDEGMSSVTASNNVAPNSVPASNGVPTHNIPTHNVPTHKGAPPSLQTPLPPPPPGGFNPLPLRNPPAGYNSFPPGMTVPSYPPPSTSQPQAIHQSQPQPSSPLSNISETFFKKFHTEPLQNIPDLYHKDSRFTLTAGSAVSTVSEGLDSVVSSVQSLRSTSTFTVLACTSQIIDSRTLLAVCTGTVNNQVMGNRGFVHTAVIKEGGRGGRTCCTNGILNVDLR</sequence>
<evidence type="ECO:0000256" key="1">
    <source>
        <dbReference type="SAM" id="Coils"/>
    </source>
</evidence>
<evidence type="ECO:0000256" key="2">
    <source>
        <dbReference type="SAM" id="MobiDB-lite"/>
    </source>
</evidence>
<evidence type="ECO:0000313" key="3">
    <source>
        <dbReference type="EMBL" id="GMI22612.1"/>
    </source>
</evidence>
<evidence type="ECO:0000313" key="4">
    <source>
        <dbReference type="Proteomes" id="UP001165065"/>
    </source>
</evidence>
<feature type="coiled-coil region" evidence="1">
    <location>
        <begin position="91"/>
        <end position="118"/>
    </location>
</feature>
<gene>
    <name evidence="3" type="ORF">TrCOL_g1235</name>
</gene>
<dbReference type="Gene3D" id="3.10.450.50">
    <property type="match status" value="1"/>
</dbReference>
<dbReference type="AlphaFoldDB" id="A0A9W7FVP7"/>
<reference evidence="4" key="1">
    <citation type="journal article" date="2023" name="Commun. Biol.">
        <title>Genome analysis of Parmales, the sister group of diatoms, reveals the evolutionary specialization of diatoms from phago-mixotrophs to photoautotrophs.</title>
        <authorList>
            <person name="Ban H."/>
            <person name="Sato S."/>
            <person name="Yoshikawa S."/>
            <person name="Yamada K."/>
            <person name="Nakamura Y."/>
            <person name="Ichinomiya M."/>
            <person name="Sato N."/>
            <person name="Blanc-Mathieu R."/>
            <person name="Endo H."/>
            <person name="Kuwata A."/>
            <person name="Ogata H."/>
        </authorList>
    </citation>
    <scope>NUCLEOTIDE SEQUENCE [LARGE SCALE GENOMIC DNA]</scope>
</reference>
<accession>A0A9W7FVP7</accession>
<protein>
    <submittedName>
        <fullName evidence="3">Uncharacterized protein</fullName>
    </submittedName>
</protein>
<name>A0A9W7FVP7_9STRA</name>
<keyword evidence="1" id="KW-0175">Coiled coil</keyword>